<dbReference type="EC" id="2.7.13.3" evidence="2"/>
<dbReference type="PANTHER" id="PTHR41523:SF8">
    <property type="entry name" value="ETHYLENE RESPONSE SENSOR PROTEIN"/>
    <property type="match status" value="1"/>
</dbReference>
<keyword evidence="8" id="KW-0812">Transmembrane</keyword>
<keyword evidence="3" id="KW-0597">Phosphoprotein</keyword>
<keyword evidence="11" id="KW-1185">Reference proteome</keyword>
<evidence type="ECO:0000256" key="3">
    <source>
        <dbReference type="ARBA" id="ARBA00022553"/>
    </source>
</evidence>
<accession>A0A842HXB9</accession>
<keyword evidence="5" id="KW-0547">Nucleotide-binding</keyword>
<evidence type="ECO:0000256" key="8">
    <source>
        <dbReference type="SAM" id="Phobius"/>
    </source>
</evidence>
<evidence type="ECO:0000256" key="4">
    <source>
        <dbReference type="ARBA" id="ARBA00022679"/>
    </source>
</evidence>
<dbReference type="RefSeq" id="WP_185800228.1">
    <property type="nucleotide sequence ID" value="NZ_JACJVJ010000001.1"/>
</dbReference>
<comment type="catalytic activity">
    <reaction evidence="1">
        <text>ATP + protein L-histidine = ADP + protein N-phospho-L-histidine.</text>
        <dbReference type="EC" id="2.7.13.3"/>
    </reaction>
</comment>
<dbReference type="PANTHER" id="PTHR41523">
    <property type="entry name" value="TWO-COMPONENT SYSTEM SENSOR PROTEIN"/>
    <property type="match status" value="1"/>
</dbReference>
<gene>
    <name evidence="10" type="ORF">H6P80_05030</name>
</gene>
<keyword evidence="8" id="KW-0472">Membrane</keyword>
<dbReference type="Proteomes" id="UP000564378">
    <property type="component" value="Unassembled WGS sequence"/>
</dbReference>
<evidence type="ECO:0000313" key="10">
    <source>
        <dbReference type="EMBL" id="MBC2776981.1"/>
    </source>
</evidence>
<dbReference type="GO" id="GO:0005524">
    <property type="term" value="F:ATP binding"/>
    <property type="evidence" value="ECO:0007669"/>
    <property type="project" value="UniProtKB-KW"/>
</dbReference>
<evidence type="ECO:0000256" key="1">
    <source>
        <dbReference type="ARBA" id="ARBA00000085"/>
    </source>
</evidence>
<keyword evidence="4" id="KW-0808">Transferase</keyword>
<evidence type="ECO:0000256" key="2">
    <source>
        <dbReference type="ARBA" id="ARBA00012438"/>
    </source>
</evidence>
<evidence type="ECO:0000313" key="11">
    <source>
        <dbReference type="Proteomes" id="UP000564378"/>
    </source>
</evidence>
<feature type="domain" description="Signal transduction histidine kinase subgroup 2 dimerisation and phosphoacceptor" evidence="9">
    <location>
        <begin position="336"/>
        <end position="411"/>
    </location>
</feature>
<organism evidence="10 11">
    <name type="scientific">Parasphingopyxis marina</name>
    <dbReference type="NCBI Taxonomy" id="2761622"/>
    <lineage>
        <taxon>Bacteria</taxon>
        <taxon>Pseudomonadati</taxon>
        <taxon>Pseudomonadota</taxon>
        <taxon>Alphaproteobacteria</taxon>
        <taxon>Sphingomonadales</taxon>
        <taxon>Sphingomonadaceae</taxon>
        <taxon>Parasphingopyxis</taxon>
    </lineage>
</organism>
<evidence type="ECO:0000259" key="9">
    <source>
        <dbReference type="Pfam" id="PF07568"/>
    </source>
</evidence>
<dbReference type="AlphaFoldDB" id="A0A842HXB9"/>
<protein>
    <recommendedName>
        <fullName evidence="2">histidine kinase</fullName>
        <ecNumber evidence="2">2.7.13.3</ecNumber>
    </recommendedName>
</protein>
<sequence length="521" mass="56027">MTSGNGSHTHLRTRLAALPTGLKMLILLSLALLPLGLVAIVSSIQAADGARESRNSGARLLAEASARQLTDAIDRTEISLRAATTAFPSVHPASDAGCMLTLDALAAIEDYEVQYAIIDDIHDANCVSEGFMPPPIPVLPAEQAAAVSLNAEDGSVMLVVSGPMQHPIGMAVLPPETVRALSEPAELIDQFSISLIQDDAEHVVHPWRSEVDERNVDQLHEAVADGQLTLVMAYNAVPLRPAERLSVALPILMWLAAAVLGWIAVGRLLLTPLSHLRRAVIEHGAYGGDFELSDDPISAIEIRDLGRAFDEAVVQLRDNEVKLAAGLTEQTRLTREVHHRVKNNLQIVASLLSLHARSAKSEDSAAAYASIQRRVDALAIVQRNLFAELDKAEGLPIRPVLAELASGLQQSAPPDTRIAITLDVAAIRVGQDIAAPVAFLVTELVELAMLCEKNVDIAIAVTTLSEDCAQLCLIAPALETASIRPESVRYQRVTEGLARQLRSALHETEKGTRFCIEIPYL</sequence>
<proteinExistence type="predicted"/>
<dbReference type="GO" id="GO:0004673">
    <property type="term" value="F:protein histidine kinase activity"/>
    <property type="evidence" value="ECO:0007669"/>
    <property type="project" value="UniProtKB-EC"/>
</dbReference>
<keyword evidence="8" id="KW-1133">Transmembrane helix</keyword>
<keyword evidence="6 10" id="KW-0418">Kinase</keyword>
<feature type="transmembrane region" description="Helical" evidence="8">
    <location>
        <begin position="247"/>
        <end position="270"/>
    </location>
</feature>
<dbReference type="Gene3D" id="3.30.450.20">
    <property type="entry name" value="PAS domain"/>
    <property type="match status" value="1"/>
</dbReference>
<keyword evidence="7" id="KW-0067">ATP-binding</keyword>
<evidence type="ECO:0000256" key="6">
    <source>
        <dbReference type="ARBA" id="ARBA00022777"/>
    </source>
</evidence>
<name>A0A842HXB9_9SPHN</name>
<comment type="caution">
    <text evidence="10">The sequence shown here is derived from an EMBL/GenBank/DDBJ whole genome shotgun (WGS) entry which is preliminary data.</text>
</comment>
<reference evidence="10 11" key="1">
    <citation type="submission" date="2020-08" db="EMBL/GenBank/DDBJ databases">
        <title>Draft genome sequence of Parasphingopyxis sp. GrpM-11.</title>
        <authorList>
            <person name="Oh J."/>
            <person name="Roh D.-H."/>
        </authorList>
    </citation>
    <scope>NUCLEOTIDE SEQUENCE [LARGE SCALE GENOMIC DNA]</scope>
    <source>
        <strain evidence="10 11">GrpM-11</strain>
    </source>
</reference>
<dbReference type="EMBL" id="JACJVJ010000001">
    <property type="protein sequence ID" value="MBC2776981.1"/>
    <property type="molecule type" value="Genomic_DNA"/>
</dbReference>
<evidence type="ECO:0000256" key="7">
    <source>
        <dbReference type="ARBA" id="ARBA00022840"/>
    </source>
</evidence>
<dbReference type="InterPro" id="IPR011495">
    <property type="entry name" value="Sig_transdc_His_kin_sub2_dim/P"/>
</dbReference>
<evidence type="ECO:0000256" key="5">
    <source>
        <dbReference type="ARBA" id="ARBA00022741"/>
    </source>
</evidence>
<dbReference type="Pfam" id="PF07568">
    <property type="entry name" value="HisKA_2"/>
    <property type="match status" value="1"/>
</dbReference>